<keyword evidence="15" id="KW-1185">Reference proteome</keyword>
<dbReference type="InterPro" id="IPR041640">
    <property type="entry name" value="Tyrosinase_C"/>
</dbReference>
<evidence type="ECO:0000256" key="3">
    <source>
        <dbReference type="ARBA" id="ARBA00011906"/>
    </source>
</evidence>
<dbReference type="PROSITE" id="PS00498">
    <property type="entry name" value="TYROSINASE_2"/>
    <property type="match status" value="1"/>
</dbReference>
<evidence type="ECO:0000256" key="11">
    <source>
        <dbReference type="SAM" id="MobiDB-lite"/>
    </source>
</evidence>
<evidence type="ECO:0000256" key="8">
    <source>
        <dbReference type="ARBA" id="ARBA00023101"/>
    </source>
</evidence>
<dbReference type="PANTHER" id="PTHR11474">
    <property type="entry name" value="TYROSINASE FAMILY MEMBER"/>
    <property type="match status" value="1"/>
</dbReference>
<dbReference type="PROSITE" id="PS00497">
    <property type="entry name" value="TYROSINASE_1"/>
    <property type="match status" value="1"/>
</dbReference>
<evidence type="ECO:0000313" key="15">
    <source>
        <dbReference type="Proteomes" id="UP000799777"/>
    </source>
</evidence>
<evidence type="ECO:0000256" key="6">
    <source>
        <dbReference type="ARBA" id="ARBA00023008"/>
    </source>
</evidence>
<accession>A0A9P4LGD6</accession>
<comment type="cofactor">
    <cofactor evidence="1">
        <name>Cu(2+)</name>
        <dbReference type="ChEBI" id="CHEBI:29036"/>
    </cofactor>
</comment>
<reference evidence="14" key="1">
    <citation type="journal article" date="2020" name="Stud. Mycol.">
        <title>101 Dothideomycetes genomes: a test case for predicting lifestyles and emergence of pathogens.</title>
        <authorList>
            <person name="Haridas S."/>
            <person name="Albert R."/>
            <person name="Binder M."/>
            <person name="Bloem J."/>
            <person name="Labutti K."/>
            <person name="Salamov A."/>
            <person name="Andreopoulos B."/>
            <person name="Baker S."/>
            <person name="Barry K."/>
            <person name="Bills G."/>
            <person name="Bluhm B."/>
            <person name="Cannon C."/>
            <person name="Castanera R."/>
            <person name="Culley D."/>
            <person name="Daum C."/>
            <person name="Ezra D."/>
            <person name="Gonzalez J."/>
            <person name="Henrissat B."/>
            <person name="Kuo A."/>
            <person name="Liang C."/>
            <person name="Lipzen A."/>
            <person name="Lutzoni F."/>
            <person name="Magnuson J."/>
            <person name="Mondo S."/>
            <person name="Nolan M."/>
            <person name="Ohm R."/>
            <person name="Pangilinan J."/>
            <person name="Park H.-J."/>
            <person name="Ramirez L."/>
            <person name="Alfaro M."/>
            <person name="Sun H."/>
            <person name="Tritt A."/>
            <person name="Yoshinaga Y."/>
            <person name="Zwiers L.-H."/>
            <person name="Turgeon B."/>
            <person name="Goodwin S."/>
            <person name="Spatafora J."/>
            <person name="Crous P."/>
            <person name="Grigoriev I."/>
        </authorList>
    </citation>
    <scope>NUCLEOTIDE SEQUENCE</scope>
    <source>
        <strain evidence="14">CBS 110217</strain>
    </source>
</reference>
<dbReference type="GO" id="GO:0004503">
    <property type="term" value="F:tyrosinase activity"/>
    <property type="evidence" value="ECO:0007669"/>
    <property type="project" value="UniProtKB-EC"/>
</dbReference>
<evidence type="ECO:0000259" key="12">
    <source>
        <dbReference type="PROSITE" id="PS00497"/>
    </source>
</evidence>
<dbReference type="InterPro" id="IPR008922">
    <property type="entry name" value="Di-copper_centre_dom_sf"/>
</dbReference>
<comment type="similarity">
    <text evidence="2">Belongs to the tyrosinase family.</text>
</comment>
<evidence type="ECO:0000259" key="13">
    <source>
        <dbReference type="PROSITE" id="PS00498"/>
    </source>
</evidence>
<dbReference type="Pfam" id="PF00264">
    <property type="entry name" value="Tyrosinase"/>
    <property type="match status" value="1"/>
</dbReference>
<dbReference type="OrthoDB" id="6132182at2759"/>
<dbReference type="Pfam" id="PF18132">
    <property type="entry name" value="Tyrosinase_C"/>
    <property type="match status" value="1"/>
</dbReference>
<feature type="domain" description="Tyrosinase copper-binding" evidence="13">
    <location>
        <begin position="333"/>
        <end position="344"/>
    </location>
</feature>
<evidence type="ECO:0000256" key="10">
    <source>
        <dbReference type="ARBA" id="ARBA00048881"/>
    </source>
</evidence>
<comment type="catalytic activity">
    <reaction evidence="9">
        <text>2 L-dopa + O2 = 2 L-dopaquinone + 2 H2O</text>
        <dbReference type="Rhea" id="RHEA:34287"/>
        <dbReference type="ChEBI" id="CHEBI:15377"/>
        <dbReference type="ChEBI" id="CHEBI:15379"/>
        <dbReference type="ChEBI" id="CHEBI:57504"/>
        <dbReference type="ChEBI" id="CHEBI:57924"/>
        <dbReference type="EC" id="1.14.18.1"/>
    </reaction>
</comment>
<keyword evidence="5" id="KW-0560">Oxidoreductase</keyword>
<dbReference type="Gene3D" id="1.10.1280.10">
    <property type="entry name" value="Di-copper center containing domain from catechol oxidase"/>
    <property type="match status" value="1"/>
</dbReference>
<proteinExistence type="inferred from homology"/>
<gene>
    <name evidence="14" type="ORF">EK21DRAFT_118117</name>
</gene>
<name>A0A9P4LGD6_9PLEO</name>
<dbReference type="PANTHER" id="PTHR11474:SF76">
    <property type="entry name" value="SHKT DOMAIN-CONTAINING PROTEIN"/>
    <property type="match status" value="1"/>
</dbReference>
<comment type="caution">
    <text evidence="14">The sequence shown here is derived from an EMBL/GenBank/DDBJ whole genome shotgun (WGS) entry which is preliminary data.</text>
</comment>
<dbReference type="SUPFAM" id="SSF48056">
    <property type="entry name" value="Di-copper centre-containing domain"/>
    <property type="match status" value="1"/>
</dbReference>
<dbReference type="Proteomes" id="UP000799777">
    <property type="component" value="Unassembled WGS sequence"/>
</dbReference>
<dbReference type="PRINTS" id="PR00092">
    <property type="entry name" value="TYROSINASE"/>
</dbReference>
<keyword evidence="4" id="KW-0479">Metal-binding</keyword>
<protein>
    <recommendedName>
        <fullName evidence="3">tyrosinase</fullName>
        <ecNumber evidence="3">1.14.18.1</ecNumber>
    </recommendedName>
</protein>
<keyword evidence="7" id="KW-0503">Monooxygenase</keyword>
<organism evidence="14 15">
    <name type="scientific">Setomelanomma holmii</name>
    <dbReference type="NCBI Taxonomy" id="210430"/>
    <lineage>
        <taxon>Eukaryota</taxon>
        <taxon>Fungi</taxon>
        <taxon>Dikarya</taxon>
        <taxon>Ascomycota</taxon>
        <taxon>Pezizomycotina</taxon>
        <taxon>Dothideomycetes</taxon>
        <taxon>Pleosporomycetidae</taxon>
        <taxon>Pleosporales</taxon>
        <taxon>Pleosporineae</taxon>
        <taxon>Phaeosphaeriaceae</taxon>
        <taxon>Setomelanomma</taxon>
    </lineage>
</organism>
<sequence>MAIPQDQAREGVVVGMKALTGDVKPRVDIDVLLTKYPDTFNLMLQAFSRLQKDSKKLGFYALAGIHGLPSEAWDDVYNKWEETFGGYCAHGVLTFPTWHRPYLSLFEQTIYLQMVDIAKTYDELHRTKYVNACKDFRLPYLDYFRPRGGQVSFPGVRGDRDPPLTSFDYDFRLPDVFNAKTVTVRIAPDDAPQDDFENPLYAYKFSEQTGQLPKQDRDSIARSYSLKQTVRWPKDLASDTHDLNALSNSLNSGREGRTKLLIKLLNSTPYQQFDDVASDRLREGDLTTTLDLVPRSPQNSRGEGSLEGSVHGNYHNLIGGRGVMSNPSVAAFDPVFWFHHANIDRYWALWAAMHPNSWFPPPSKAGDQPENQKDLLPFYKTRETAGTGTYHDSDDAKTTEFYGYYYDDFEGSPNKEALWENFVKKYEWSTRTPLHLQFTAPPAEMADSHKAVKTSPFFQPARSVSKAANHVGGGSAASTIGSLIERGTESVAATGVPIPLKASSVPQEESVISAPTTTAATKIDANFDREWYIDSRVLRSAANGSFTIYFFLALAGTLNEDPATFAASPYLAGFNHIFAAPREYCDNCGNLEAAGRIAADTTLITSLLLDYVDRADNDLTSLQPDPVKKFLAKYLRWRVVYHDTTLRDARNVPNLMVNVSAEQYHDDGTRSYENYPEIIQEILQNASTTPTANTSSV</sequence>
<keyword evidence="6" id="KW-0186">Copper</keyword>
<evidence type="ECO:0000256" key="2">
    <source>
        <dbReference type="ARBA" id="ARBA00009928"/>
    </source>
</evidence>
<dbReference type="GO" id="GO:0042438">
    <property type="term" value="P:melanin biosynthetic process"/>
    <property type="evidence" value="ECO:0007669"/>
    <property type="project" value="UniProtKB-KW"/>
</dbReference>
<feature type="compositionally biased region" description="Polar residues" evidence="11">
    <location>
        <begin position="289"/>
        <end position="302"/>
    </location>
</feature>
<evidence type="ECO:0000256" key="9">
    <source>
        <dbReference type="ARBA" id="ARBA00048233"/>
    </source>
</evidence>
<dbReference type="EC" id="1.14.18.1" evidence="3"/>
<evidence type="ECO:0000256" key="7">
    <source>
        <dbReference type="ARBA" id="ARBA00023033"/>
    </source>
</evidence>
<evidence type="ECO:0000313" key="14">
    <source>
        <dbReference type="EMBL" id="KAF2024105.1"/>
    </source>
</evidence>
<evidence type="ECO:0000256" key="5">
    <source>
        <dbReference type="ARBA" id="ARBA00023002"/>
    </source>
</evidence>
<feature type="region of interest" description="Disordered" evidence="11">
    <location>
        <begin position="289"/>
        <end position="308"/>
    </location>
</feature>
<dbReference type="Gene3D" id="2.60.310.20">
    <property type="match status" value="1"/>
</dbReference>
<dbReference type="EMBL" id="ML978309">
    <property type="protein sequence ID" value="KAF2024105.1"/>
    <property type="molecule type" value="Genomic_DNA"/>
</dbReference>
<dbReference type="InterPro" id="IPR050316">
    <property type="entry name" value="Tyrosinase/Hemocyanin"/>
</dbReference>
<dbReference type="AlphaFoldDB" id="A0A9P4LGD6"/>
<dbReference type="GO" id="GO:0046872">
    <property type="term" value="F:metal ion binding"/>
    <property type="evidence" value="ECO:0007669"/>
    <property type="project" value="UniProtKB-KW"/>
</dbReference>
<comment type="catalytic activity">
    <reaction evidence="10">
        <text>L-tyrosine + O2 = L-dopaquinone + H2O</text>
        <dbReference type="Rhea" id="RHEA:18117"/>
        <dbReference type="ChEBI" id="CHEBI:15377"/>
        <dbReference type="ChEBI" id="CHEBI:15379"/>
        <dbReference type="ChEBI" id="CHEBI:57924"/>
        <dbReference type="ChEBI" id="CHEBI:58315"/>
        <dbReference type="EC" id="1.14.18.1"/>
    </reaction>
</comment>
<dbReference type="InterPro" id="IPR002227">
    <property type="entry name" value="Tyrosinase_Cu-bd"/>
</dbReference>
<keyword evidence="8" id="KW-0470">Melanin biosynthesis</keyword>
<feature type="domain" description="Tyrosinase copper-binding" evidence="12">
    <location>
        <begin position="90"/>
        <end position="107"/>
    </location>
</feature>
<evidence type="ECO:0000256" key="1">
    <source>
        <dbReference type="ARBA" id="ARBA00001973"/>
    </source>
</evidence>
<evidence type="ECO:0000256" key="4">
    <source>
        <dbReference type="ARBA" id="ARBA00022723"/>
    </source>
</evidence>